<evidence type="ECO:0000256" key="2">
    <source>
        <dbReference type="SAM" id="SignalP"/>
    </source>
</evidence>
<gene>
    <name evidence="3" type="ORF">SODALDRAFT_331032</name>
</gene>
<protein>
    <submittedName>
        <fullName evidence="3">Uncharacterized protein</fullName>
    </submittedName>
</protein>
<feature type="signal peptide" evidence="2">
    <location>
        <begin position="1"/>
        <end position="19"/>
    </location>
</feature>
<dbReference type="STRING" id="1314773.A0A3N2Q3G7"/>
<keyword evidence="2" id="KW-0732">Signal</keyword>
<accession>A0A3N2Q3G7</accession>
<dbReference type="EMBL" id="ML119052">
    <property type="protein sequence ID" value="ROT41309.1"/>
    <property type="molecule type" value="Genomic_DNA"/>
</dbReference>
<reference evidence="3 4" key="1">
    <citation type="journal article" date="2018" name="Mol. Ecol.">
        <title>The obligate alkalophilic soda-lake fungus Sodiomyces alkalinus has shifted to a protein diet.</title>
        <authorList>
            <person name="Grum-Grzhimaylo A.A."/>
            <person name="Falkoski D.L."/>
            <person name="van den Heuvel J."/>
            <person name="Valero-Jimenez C.A."/>
            <person name="Min B."/>
            <person name="Choi I.G."/>
            <person name="Lipzen A."/>
            <person name="Daum C.G."/>
            <person name="Aanen D.K."/>
            <person name="Tsang A."/>
            <person name="Henrissat B."/>
            <person name="Bilanenko E.N."/>
            <person name="de Vries R.P."/>
            <person name="van Kan J.A.L."/>
            <person name="Grigoriev I.V."/>
            <person name="Debets A.J.M."/>
        </authorList>
    </citation>
    <scope>NUCLEOTIDE SEQUENCE [LARGE SCALE GENOMIC DNA]</scope>
    <source>
        <strain evidence="3 4">F11</strain>
    </source>
</reference>
<feature type="compositionally biased region" description="Low complexity" evidence="1">
    <location>
        <begin position="147"/>
        <end position="180"/>
    </location>
</feature>
<dbReference type="GeneID" id="39579834"/>
<feature type="compositionally biased region" description="Polar residues" evidence="1">
    <location>
        <begin position="304"/>
        <end position="317"/>
    </location>
</feature>
<evidence type="ECO:0000313" key="4">
    <source>
        <dbReference type="Proteomes" id="UP000272025"/>
    </source>
</evidence>
<keyword evidence="4" id="KW-1185">Reference proteome</keyword>
<feature type="region of interest" description="Disordered" evidence="1">
    <location>
        <begin position="284"/>
        <end position="317"/>
    </location>
</feature>
<feature type="compositionally biased region" description="Low complexity" evidence="1">
    <location>
        <begin position="115"/>
        <end position="139"/>
    </location>
</feature>
<evidence type="ECO:0000313" key="3">
    <source>
        <dbReference type="EMBL" id="ROT41309.1"/>
    </source>
</evidence>
<dbReference type="RefSeq" id="XP_028469115.1">
    <property type="nucleotide sequence ID" value="XM_028611356.1"/>
</dbReference>
<evidence type="ECO:0000256" key="1">
    <source>
        <dbReference type="SAM" id="MobiDB-lite"/>
    </source>
</evidence>
<feature type="compositionally biased region" description="Low complexity" evidence="1">
    <location>
        <begin position="187"/>
        <end position="204"/>
    </location>
</feature>
<organism evidence="3 4">
    <name type="scientific">Sodiomyces alkalinus (strain CBS 110278 / VKM F-3762 / F11)</name>
    <name type="common">Alkaliphilic filamentous fungus</name>
    <dbReference type="NCBI Taxonomy" id="1314773"/>
    <lineage>
        <taxon>Eukaryota</taxon>
        <taxon>Fungi</taxon>
        <taxon>Dikarya</taxon>
        <taxon>Ascomycota</taxon>
        <taxon>Pezizomycotina</taxon>
        <taxon>Sordariomycetes</taxon>
        <taxon>Hypocreomycetidae</taxon>
        <taxon>Glomerellales</taxon>
        <taxon>Plectosphaerellaceae</taxon>
        <taxon>Sodiomyces</taxon>
    </lineage>
</organism>
<sequence>MRLLPSSSLVLALSAQAIAHPFLPGLLRARDGNHDGTKTTATTTRAGYSVVPIDGGCSGPDCDAPTVTVTRSTASTSLPSSIDISFTSVITTRTRIPVVPIDGAPTTVIVYDPTLSHSSTSSSSSSSDIASSTSTNPPIISQPPSPSSSEAVSSLSSAVSSESSILPSLLDPTPSASAAPDDPPDTDPTGPISSTSEPPASSSSVEHEPTISVSTSVEWGSEPPLPTSMSSEFSSRPSSFASSFVWSEVSPTVSSDPSSSPIPTSFTDFPTTLITSVSSITDFSSAQPSLSSQSFDNGLWHSSKYPSWNGTNNRYFK</sequence>
<dbReference type="Proteomes" id="UP000272025">
    <property type="component" value="Unassembled WGS sequence"/>
</dbReference>
<feature type="chain" id="PRO_5018294755" evidence="2">
    <location>
        <begin position="20"/>
        <end position="317"/>
    </location>
</feature>
<proteinExistence type="predicted"/>
<dbReference type="AlphaFoldDB" id="A0A3N2Q3G7"/>
<feature type="compositionally biased region" description="Low complexity" evidence="1">
    <location>
        <begin position="284"/>
        <end position="294"/>
    </location>
</feature>
<feature type="compositionally biased region" description="Low complexity" evidence="1">
    <location>
        <begin position="228"/>
        <end position="237"/>
    </location>
</feature>
<feature type="region of interest" description="Disordered" evidence="1">
    <location>
        <begin position="115"/>
        <end position="237"/>
    </location>
</feature>
<name>A0A3N2Q3G7_SODAK</name>